<dbReference type="PANTHER" id="PTHR23150:SF19">
    <property type="entry name" value="FORMYLGLYCINE-GENERATING ENZYME"/>
    <property type="match status" value="1"/>
</dbReference>
<keyword evidence="3" id="KW-1185">Reference proteome</keyword>
<dbReference type="Gene3D" id="3.90.1580.10">
    <property type="entry name" value="paralog of FGE (formylglycine-generating enzyme)"/>
    <property type="match status" value="1"/>
</dbReference>
<sequence length="296" mass="31199">MPWHVAETAAGGVVAVALSIAALAAHGSDRDTGAVAAPPTVVIEATRLAFPEPGEFLVEGRAIPAPVRDVEIPAFAIMTHQVGLADYGRCVAAGRCMAADTQARAAAADVPVTGVSYFDALAYAAWLGEATGATWRLPSALEAAAAAGERFSAETFSDAADDPKNPAVAWIRRYREQAASVRAPEPAARPFGSYGVNSLGVADFGGNVWEWTSTCYVRVGFEADRVTERSRTENCRVHVLEGRHRAIMSDFVRDGRSGGCAVGTPPDNLGFRLVQEPDRPGLVGRILGRIAAVLDR</sequence>
<dbReference type="OrthoDB" id="9768004at2"/>
<dbReference type="AlphaFoldDB" id="A0A3R9YQN7"/>
<protein>
    <submittedName>
        <fullName evidence="2">Formylglycine-generating enzyme family protein</fullName>
    </submittedName>
</protein>
<dbReference type="EMBL" id="RWKW01000077">
    <property type="protein sequence ID" value="RST84751.1"/>
    <property type="molecule type" value="Genomic_DNA"/>
</dbReference>
<dbReference type="RefSeq" id="WP_126701564.1">
    <property type="nucleotide sequence ID" value="NZ_RWKW01000077.1"/>
</dbReference>
<dbReference type="GO" id="GO:0120147">
    <property type="term" value="F:formylglycine-generating oxidase activity"/>
    <property type="evidence" value="ECO:0007669"/>
    <property type="project" value="TreeGrafter"/>
</dbReference>
<gene>
    <name evidence="2" type="ORF">EJC49_19260</name>
</gene>
<dbReference type="Pfam" id="PF03781">
    <property type="entry name" value="FGE-sulfatase"/>
    <property type="match status" value="1"/>
</dbReference>
<feature type="domain" description="Sulfatase-modifying factor enzyme-like" evidence="1">
    <location>
        <begin position="54"/>
        <end position="274"/>
    </location>
</feature>
<dbReference type="InterPro" id="IPR016187">
    <property type="entry name" value="CTDL_fold"/>
</dbReference>
<name>A0A3R9YQN7_9HYPH</name>
<evidence type="ECO:0000313" key="3">
    <source>
        <dbReference type="Proteomes" id="UP000278398"/>
    </source>
</evidence>
<proteinExistence type="predicted"/>
<dbReference type="InterPro" id="IPR005532">
    <property type="entry name" value="SUMF_dom"/>
</dbReference>
<dbReference type="InterPro" id="IPR042095">
    <property type="entry name" value="SUMF_sf"/>
</dbReference>
<reference evidence="2 3" key="1">
    <citation type="submission" date="2018-12" db="EMBL/GenBank/DDBJ databases">
        <title>Mesorhizobium carbonis sp. nov., isolated from coal mine water.</title>
        <authorList>
            <person name="Xin W."/>
            <person name="Xu Z."/>
            <person name="Xiang F."/>
            <person name="Zhang J."/>
            <person name="Xi L."/>
            <person name="Liu J."/>
        </authorList>
    </citation>
    <scope>NUCLEOTIDE SEQUENCE [LARGE SCALE GENOMIC DNA]</scope>
    <source>
        <strain evidence="2 3">B2.3</strain>
    </source>
</reference>
<dbReference type="Proteomes" id="UP000278398">
    <property type="component" value="Unassembled WGS sequence"/>
</dbReference>
<dbReference type="InterPro" id="IPR051043">
    <property type="entry name" value="Sulfatase_Mod_Factor_Kinase"/>
</dbReference>
<dbReference type="SUPFAM" id="SSF56436">
    <property type="entry name" value="C-type lectin-like"/>
    <property type="match status" value="1"/>
</dbReference>
<evidence type="ECO:0000313" key="2">
    <source>
        <dbReference type="EMBL" id="RST84751.1"/>
    </source>
</evidence>
<comment type="caution">
    <text evidence="2">The sequence shown here is derived from an EMBL/GenBank/DDBJ whole genome shotgun (WGS) entry which is preliminary data.</text>
</comment>
<dbReference type="PANTHER" id="PTHR23150">
    <property type="entry name" value="SULFATASE MODIFYING FACTOR 1, 2"/>
    <property type="match status" value="1"/>
</dbReference>
<evidence type="ECO:0000259" key="1">
    <source>
        <dbReference type="Pfam" id="PF03781"/>
    </source>
</evidence>
<organism evidence="2 3">
    <name type="scientific">Aquibium carbonis</name>
    <dbReference type="NCBI Taxonomy" id="2495581"/>
    <lineage>
        <taxon>Bacteria</taxon>
        <taxon>Pseudomonadati</taxon>
        <taxon>Pseudomonadota</taxon>
        <taxon>Alphaproteobacteria</taxon>
        <taxon>Hyphomicrobiales</taxon>
        <taxon>Phyllobacteriaceae</taxon>
        <taxon>Aquibium</taxon>
    </lineage>
</organism>
<accession>A0A3R9YQN7</accession>